<reference evidence="2 3" key="1">
    <citation type="submission" date="2019-02" db="EMBL/GenBank/DDBJ databases">
        <title>Deep-cultivation of Planctomycetes and their phenomic and genomic characterization uncovers novel biology.</title>
        <authorList>
            <person name="Wiegand S."/>
            <person name="Jogler M."/>
            <person name="Boedeker C."/>
            <person name="Pinto D."/>
            <person name="Vollmers J."/>
            <person name="Rivas-Marin E."/>
            <person name="Kohn T."/>
            <person name="Peeters S.H."/>
            <person name="Heuer A."/>
            <person name="Rast P."/>
            <person name="Oberbeckmann S."/>
            <person name="Bunk B."/>
            <person name="Jeske O."/>
            <person name="Meyerdierks A."/>
            <person name="Storesund J.E."/>
            <person name="Kallscheuer N."/>
            <person name="Luecker S."/>
            <person name="Lage O.M."/>
            <person name="Pohl T."/>
            <person name="Merkel B.J."/>
            <person name="Hornburger P."/>
            <person name="Mueller R.-W."/>
            <person name="Bruemmer F."/>
            <person name="Labrenz M."/>
            <person name="Spormann A.M."/>
            <person name="Op den Camp H."/>
            <person name="Overmann J."/>
            <person name="Amann R."/>
            <person name="Jetten M.S.M."/>
            <person name="Mascher T."/>
            <person name="Medema M.H."/>
            <person name="Devos D.P."/>
            <person name="Kaster A.-K."/>
            <person name="Ovreas L."/>
            <person name="Rohde M."/>
            <person name="Galperin M.Y."/>
            <person name="Jogler C."/>
        </authorList>
    </citation>
    <scope>NUCLEOTIDE SEQUENCE [LARGE SCALE GENOMIC DNA]</scope>
    <source>
        <strain evidence="2 3">I41</strain>
    </source>
</reference>
<dbReference type="InterPro" id="IPR007024">
    <property type="entry name" value="BLUF_domain"/>
</dbReference>
<dbReference type="OrthoDB" id="196105at2"/>
<dbReference type="GO" id="GO:0009882">
    <property type="term" value="F:blue light photoreceptor activity"/>
    <property type="evidence" value="ECO:0007669"/>
    <property type="project" value="InterPro"/>
</dbReference>
<dbReference type="Pfam" id="PF04940">
    <property type="entry name" value="BLUF"/>
    <property type="match status" value="1"/>
</dbReference>
<dbReference type="Gene3D" id="3.30.70.100">
    <property type="match status" value="1"/>
</dbReference>
<gene>
    <name evidence="2" type="ORF">I41_44370</name>
</gene>
<dbReference type="EMBL" id="CP036339">
    <property type="protein sequence ID" value="QDT75227.1"/>
    <property type="molecule type" value="Genomic_DNA"/>
</dbReference>
<proteinExistence type="predicted"/>
<dbReference type="GO" id="GO:0071949">
    <property type="term" value="F:FAD binding"/>
    <property type="evidence" value="ECO:0007669"/>
    <property type="project" value="InterPro"/>
</dbReference>
<evidence type="ECO:0000313" key="2">
    <source>
        <dbReference type="EMBL" id="QDT75227.1"/>
    </source>
</evidence>
<evidence type="ECO:0000259" key="1">
    <source>
        <dbReference type="PROSITE" id="PS50925"/>
    </source>
</evidence>
<dbReference type="AlphaFoldDB" id="A0A517U3N2"/>
<dbReference type="KEGG" id="llh:I41_44370"/>
<dbReference type="Proteomes" id="UP000317909">
    <property type="component" value="Chromosome"/>
</dbReference>
<organism evidence="2 3">
    <name type="scientific">Lacipirellula limnantheis</name>
    <dbReference type="NCBI Taxonomy" id="2528024"/>
    <lineage>
        <taxon>Bacteria</taxon>
        <taxon>Pseudomonadati</taxon>
        <taxon>Planctomycetota</taxon>
        <taxon>Planctomycetia</taxon>
        <taxon>Pirellulales</taxon>
        <taxon>Lacipirellulaceae</taxon>
        <taxon>Lacipirellula</taxon>
    </lineage>
</organism>
<protein>
    <submittedName>
        <fullName evidence="2">Sensors of blue-light using FAD</fullName>
    </submittedName>
</protein>
<evidence type="ECO:0000313" key="3">
    <source>
        <dbReference type="Proteomes" id="UP000317909"/>
    </source>
</evidence>
<dbReference type="PROSITE" id="PS50925">
    <property type="entry name" value="BLUF"/>
    <property type="match status" value="1"/>
</dbReference>
<dbReference type="SMART" id="SM01034">
    <property type="entry name" value="BLUF"/>
    <property type="match status" value="1"/>
</dbReference>
<dbReference type="RefSeq" id="WP_145434908.1">
    <property type="nucleotide sequence ID" value="NZ_CP036339.1"/>
</dbReference>
<keyword evidence="3" id="KW-1185">Reference proteome</keyword>
<sequence length="145" mass="16657">MIFSLVYVSHAVAPFDDSALETLAARASQKNSRLEITGYLNLNRTRSTFFQYLEGPQQAVLDLTAEIERDDRHRVANIVQIGEIESRLFPAWNMCYLDPGFFQAIRMEDILETVLLTMSERTFKREEVVSTVLRIARQIANRKAS</sequence>
<name>A0A517U3N2_9BACT</name>
<dbReference type="SUPFAM" id="SSF54975">
    <property type="entry name" value="Acylphosphatase/BLUF domain-like"/>
    <property type="match status" value="1"/>
</dbReference>
<accession>A0A517U3N2</accession>
<dbReference type="InterPro" id="IPR036046">
    <property type="entry name" value="Acylphosphatase-like_dom_sf"/>
</dbReference>
<feature type="domain" description="BLUF" evidence="1">
    <location>
        <begin position="2"/>
        <end position="95"/>
    </location>
</feature>